<protein>
    <submittedName>
        <fullName evidence="5">AraC-type DNA-binding protein</fullName>
    </submittedName>
</protein>
<dbReference type="PANTHER" id="PTHR46796">
    <property type="entry name" value="HTH-TYPE TRANSCRIPTIONAL ACTIVATOR RHAS-RELATED"/>
    <property type="match status" value="1"/>
</dbReference>
<dbReference type="GO" id="GO:0003700">
    <property type="term" value="F:DNA-binding transcription factor activity"/>
    <property type="evidence" value="ECO:0007669"/>
    <property type="project" value="InterPro"/>
</dbReference>
<proteinExistence type="predicted"/>
<dbReference type="SUPFAM" id="SSF46689">
    <property type="entry name" value="Homeodomain-like"/>
    <property type="match status" value="1"/>
</dbReference>
<evidence type="ECO:0000259" key="4">
    <source>
        <dbReference type="PROSITE" id="PS01124"/>
    </source>
</evidence>
<dbReference type="Pfam" id="PF12833">
    <property type="entry name" value="HTH_18"/>
    <property type="match status" value="1"/>
</dbReference>
<dbReference type="STRING" id="227316.GA0070604_2083"/>
<keyword evidence="3" id="KW-0804">Transcription</keyword>
<gene>
    <name evidence="5" type="ORF">GA0070604_2083</name>
</gene>
<organism evidence="5 6">
    <name type="scientific">Micromonospora eburnea</name>
    <dbReference type="NCBI Taxonomy" id="227316"/>
    <lineage>
        <taxon>Bacteria</taxon>
        <taxon>Bacillati</taxon>
        <taxon>Actinomycetota</taxon>
        <taxon>Actinomycetes</taxon>
        <taxon>Micromonosporales</taxon>
        <taxon>Micromonosporaceae</taxon>
        <taxon>Micromonospora</taxon>
    </lineage>
</organism>
<dbReference type="Gene3D" id="1.10.10.60">
    <property type="entry name" value="Homeodomain-like"/>
    <property type="match status" value="1"/>
</dbReference>
<reference evidence="6" key="1">
    <citation type="submission" date="2016-06" db="EMBL/GenBank/DDBJ databases">
        <authorList>
            <person name="Varghese N."/>
            <person name="Submissions Spin"/>
        </authorList>
    </citation>
    <scope>NUCLEOTIDE SEQUENCE [LARGE SCALE GENOMIC DNA]</scope>
    <source>
        <strain evidence="6">DSM 44814</strain>
    </source>
</reference>
<feature type="domain" description="HTH araC/xylS-type" evidence="4">
    <location>
        <begin position="139"/>
        <end position="237"/>
    </location>
</feature>
<evidence type="ECO:0000256" key="3">
    <source>
        <dbReference type="ARBA" id="ARBA00023163"/>
    </source>
</evidence>
<accession>A0A1C6U888</accession>
<dbReference type="InterPro" id="IPR018060">
    <property type="entry name" value="HTH_AraC"/>
</dbReference>
<keyword evidence="2 5" id="KW-0238">DNA-binding</keyword>
<name>A0A1C6U888_9ACTN</name>
<evidence type="ECO:0000256" key="1">
    <source>
        <dbReference type="ARBA" id="ARBA00023015"/>
    </source>
</evidence>
<dbReference type="InterPro" id="IPR009057">
    <property type="entry name" value="Homeodomain-like_sf"/>
</dbReference>
<sequence length="248" mass="26231">MAEAHDSFRVVIVRQGRFRRRTGGVCADLDPTVAYLGVPGQEERFAHPAGGDVCTSVTLAPALWRALAGDTQRVRPTIYVDAQADLAHRRVVAAARTGDVDFALTEQLLKLMSHAITQAVTEPTPAGANTAGGNRPLVEAARELIGADHPAAGGLLPLAALLGVSPYRLSRAFTGELGVSLTRYRNRVRVARALDRLAAGEPRLGVLAADLGFADQAHLCRTLRAHVGHTPTGLRRLLTQPAAALPVG</sequence>
<dbReference type="PROSITE" id="PS01124">
    <property type="entry name" value="HTH_ARAC_FAMILY_2"/>
    <property type="match status" value="1"/>
</dbReference>
<keyword evidence="6" id="KW-1185">Reference proteome</keyword>
<keyword evidence="1" id="KW-0805">Transcription regulation</keyword>
<evidence type="ECO:0000256" key="2">
    <source>
        <dbReference type="ARBA" id="ARBA00023125"/>
    </source>
</evidence>
<dbReference type="Proteomes" id="UP000199696">
    <property type="component" value="Unassembled WGS sequence"/>
</dbReference>
<dbReference type="GO" id="GO:0043565">
    <property type="term" value="F:sequence-specific DNA binding"/>
    <property type="evidence" value="ECO:0007669"/>
    <property type="project" value="InterPro"/>
</dbReference>
<dbReference type="EMBL" id="FMHY01000002">
    <property type="protein sequence ID" value="SCL50237.1"/>
    <property type="molecule type" value="Genomic_DNA"/>
</dbReference>
<dbReference type="InterPro" id="IPR050204">
    <property type="entry name" value="AraC_XylS_family_regulators"/>
</dbReference>
<evidence type="ECO:0000313" key="5">
    <source>
        <dbReference type="EMBL" id="SCL50237.1"/>
    </source>
</evidence>
<dbReference type="SMART" id="SM00342">
    <property type="entry name" value="HTH_ARAC"/>
    <property type="match status" value="1"/>
</dbReference>
<dbReference type="AlphaFoldDB" id="A0A1C6U888"/>
<evidence type="ECO:0000313" key="6">
    <source>
        <dbReference type="Proteomes" id="UP000199696"/>
    </source>
</evidence>